<dbReference type="EMBL" id="RBQF01000310">
    <property type="protein sequence ID" value="RMP03638.1"/>
    <property type="molecule type" value="Genomic_DNA"/>
</dbReference>
<reference evidence="1 2" key="1">
    <citation type="submission" date="2018-08" db="EMBL/GenBank/DDBJ databases">
        <title>Recombination of ecologically and evolutionarily significant loci maintains genetic cohesion in the Pseudomonas syringae species complex.</title>
        <authorList>
            <person name="Dillon M."/>
            <person name="Thakur S."/>
            <person name="Almeida R.N.D."/>
            <person name="Weir B.S."/>
            <person name="Guttman D.S."/>
        </authorList>
    </citation>
    <scope>NUCLEOTIDE SEQUENCE [LARGE SCALE GENOMIC DNA]</scope>
    <source>
        <strain evidence="1 2">ICMP 3555</strain>
    </source>
</reference>
<comment type="caution">
    <text evidence="1">The sequence shown here is derived from an EMBL/GenBank/DDBJ whole genome shotgun (WGS) entry which is preliminary data.</text>
</comment>
<proteinExistence type="predicted"/>
<dbReference type="Proteomes" id="UP000276587">
    <property type="component" value="Unassembled WGS sequence"/>
</dbReference>
<evidence type="ECO:0000313" key="2">
    <source>
        <dbReference type="Proteomes" id="UP000276587"/>
    </source>
</evidence>
<name>A0A3M3WXW9_PSEMA</name>
<accession>A0A3M3WXW9</accession>
<gene>
    <name evidence="1" type="ORF">ALQ29_200038</name>
</gene>
<sequence>MKSRLPNGSLKHHRVQTVKSYHCAGLGLTACLDYLEPYPKLGLFQASQDWSSFGRIVRPLELYVGLSYQFSSPERSSQSSGRSS</sequence>
<protein>
    <submittedName>
        <fullName evidence="1">Uncharacterized protein</fullName>
    </submittedName>
</protein>
<organism evidence="1 2">
    <name type="scientific">Pseudomonas marginalis pv. marginalis</name>
    <dbReference type="NCBI Taxonomy" id="97473"/>
    <lineage>
        <taxon>Bacteria</taxon>
        <taxon>Pseudomonadati</taxon>
        <taxon>Pseudomonadota</taxon>
        <taxon>Gammaproteobacteria</taxon>
        <taxon>Pseudomonadales</taxon>
        <taxon>Pseudomonadaceae</taxon>
        <taxon>Pseudomonas</taxon>
    </lineage>
</organism>
<keyword evidence="2" id="KW-1185">Reference proteome</keyword>
<evidence type="ECO:0000313" key="1">
    <source>
        <dbReference type="EMBL" id="RMP03638.1"/>
    </source>
</evidence>
<dbReference type="PROSITE" id="PS51257">
    <property type="entry name" value="PROKAR_LIPOPROTEIN"/>
    <property type="match status" value="1"/>
</dbReference>
<dbReference type="AlphaFoldDB" id="A0A3M3WXW9"/>